<organism evidence="5 6">
    <name type="scientific">Cohnella faecalis</name>
    <dbReference type="NCBI Taxonomy" id="2315694"/>
    <lineage>
        <taxon>Bacteria</taxon>
        <taxon>Bacillati</taxon>
        <taxon>Bacillota</taxon>
        <taxon>Bacilli</taxon>
        <taxon>Bacillales</taxon>
        <taxon>Paenibacillaceae</taxon>
        <taxon>Cohnella</taxon>
    </lineage>
</organism>
<comment type="catalytic activity">
    <reaction evidence="4">
        <text>a 2-deoxystreptamine antibiotic + acetyl-CoA = an N(3)-acetyl-2-deoxystreptamine antibiotic + CoA + H(+)</text>
        <dbReference type="Rhea" id="RHEA:12665"/>
        <dbReference type="ChEBI" id="CHEBI:15378"/>
        <dbReference type="ChEBI" id="CHEBI:57287"/>
        <dbReference type="ChEBI" id="CHEBI:57288"/>
        <dbReference type="ChEBI" id="CHEBI:57921"/>
        <dbReference type="ChEBI" id="CHEBI:77452"/>
        <dbReference type="EC" id="2.3.1.81"/>
    </reaction>
</comment>
<dbReference type="InterPro" id="IPR003679">
    <property type="entry name" value="Amioglycoside_AcTrfase"/>
</dbReference>
<keyword evidence="6" id="KW-1185">Reference proteome</keyword>
<evidence type="ECO:0000256" key="2">
    <source>
        <dbReference type="ARBA" id="ARBA00022679"/>
    </source>
</evidence>
<name>A0A398CEP8_9BACL</name>
<dbReference type="InterPro" id="IPR028345">
    <property type="entry name" value="Antibiotic_NAT-like"/>
</dbReference>
<dbReference type="RefSeq" id="WP_119151364.1">
    <property type="nucleotide sequence ID" value="NZ_JBHSOV010000041.1"/>
</dbReference>
<evidence type="ECO:0000256" key="1">
    <source>
        <dbReference type="ARBA" id="ARBA00006383"/>
    </source>
</evidence>
<dbReference type="Pfam" id="PF02522">
    <property type="entry name" value="Antibiotic_NAT"/>
    <property type="match status" value="1"/>
</dbReference>
<dbReference type="EC" id="2.3.1.-" evidence="4"/>
<proteinExistence type="inferred from homology"/>
<gene>
    <name evidence="5" type="ORF">D3H35_22035</name>
</gene>
<dbReference type="AlphaFoldDB" id="A0A398CEP8"/>
<dbReference type="GO" id="GO:0046677">
    <property type="term" value="P:response to antibiotic"/>
    <property type="evidence" value="ECO:0007669"/>
    <property type="project" value="UniProtKB-KW"/>
</dbReference>
<evidence type="ECO:0000313" key="6">
    <source>
        <dbReference type="Proteomes" id="UP000266340"/>
    </source>
</evidence>
<protein>
    <recommendedName>
        <fullName evidence="4">Aminoglycoside N(3)-acetyltransferase</fullName>
        <ecNumber evidence="4">2.3.1.-</ecNumber>
    </recommendedName>
</protein>
<keyword evidence="3 4" id="KW-0012">Acyltransferase</keyword>
<dbReference type="Proteomes" id="UP000266340">
    <property type="component" value="Unassembled WGS sequence"/>
</dbReference>
<dbReference type="OrthoDB" id="7330654at2"/>
<comment type="similarity">
    <text evidence="1 4">Belongs to the antibiotic N-acetyltransferase family.</text>
</comment>
<evidence type="ECO:0000256" key="3">
    <source>
        <dbReference type="ARBA" id="ARBA00023315"/>
    </source>
</evidence>
<keyword evidence="4" id="KW-0046">Antibiotic resistance</keyword>
<evidence type="ECO:0000256" key="4">
    <source>
        <dbReference type="RuleBase" id="RU365031"/>
    </source>
</evidence>
<reference evidence="5 6" key="1">
    <citation type="submission" date="2018-09" db="EMBL/GenBank/DDBJ databases">
        <title>Cohnella cavernae sp. nov., isolated from a karst cave.</title>
        <authorList>
            <person name="Zhu H."/>
        </authorList>
    </citation>
    <scope>NUCLEOTIDE SEQUENCE [LARGE SCALE GENOMIC DNA]</scope>
    <source>
        <strain evidence="5 6">K2E09-144</strain>
    </source>
</reference>
<dbReference type="PANTHER" id="PTHR11104:SF0">
    <property type="entry name" value="SPBETA PROPHAGE-DERIVED AMINOGLYCOSIDE N(3')-ACETYLTRANSFERASE-LIKE PROTEIN YOKD"/>
    <property type="match status" value="1"/>
</dbReference>
<sequence>MSEAQIKKAVLTKEDLIKQFRSCGVAEEQTIFVHTSLNSLGFVVGGAETLIRALLEIVGQEGTLLMPSQTWKNLDPSTGVHWDAPEDSWPIIRANWPAYNKEITPAIGMGVVAEMFRKWPGAKRTDHPARSIAAVGKHAEFITQEHDLSNIFGKNSPVDKLYQLDGHVLLIGVGYDKNTSLHLAETRADFPTKKFADESSAITVGGQREWVTYNTQAVDDEDFVRLGKDYDREHDIKVHRVGNADVRFLKQRPLVDWTVRWMEKNRV</sequence>
<dbReference type="GO" id="GO:0046353">
    <property type="term" value="F:aminoglycoside 3-N-acetyltransferase activity"/>
    <property type="evidence" value="ECO:0007669"/>
    <property type="project" value="UniProtKB-EC"/>
</dbReference>
<dbReference type="SUPFAM" id="SSF110710">
    <property type="entry name" value="TTHA0583/YokD-like"/>
    <property type="match status" value="1"/>
</dbReference>
<dbReference type="PANTHER" id="PTHR11104">
    <property type="entry name" value="AMINOGLYCOSIDE N3-ACETYLTRANSFERASE"/>
    <property type="match status" value="1"/>
</dbReference>
<accession>A0A398CEP8</accession>
<dbReference type="EMBL" id="QXJM01000040">
    <property type="protein sequence ID" value="RIE01100.1"/>
    <property type="molecule type" value="Genomic_DNA"/>
</dbReference>
<keyword evidence="2 4" id="KW-0808">Transferase</keyword>
<comment type="caution">
    <text evidence="5">The sequence shown here is derived from an EMBL/GenBank/DDBJ whole genome shotgun (WGS) entry which is preliminary data.</text>
</comment>
<evidence type="ECO:0000313" key="5">
    <source>
        <dbReference type="EMBL" id="RIE01100.1"/>
    </source>
</evidence>